<comment type="similarity">
    <text evidence="2">Belongs to the SurE nucleotidase family.</text>
</comment>
<dbReference type="EC" id="3.1.3.5" evidence="3"/>
<keyword evidence="4" id="KW-0479">Metal-binding</keyword>
<keyword evidence="5" id="KW-0378">Hydrolase</keyword>
<dbReference type="PANTHER" id="PTHR30457">
    <property type="entry name" value="5'-NUCLEOTIDASE SURE"/>
    <property type="match status" value="1"/>
</dbReference>
<evidence type="ECO:0000256" key="1">
    <source>
        <dbReference type="ARBA" id="ARBA00000815"/>
    </source>
</evidence>
<dbReference type="PANTHER" id="PTHR30457:SF0">
    <property type="entry name" value="PHOSPHATASE, PUTATIVE (AFU_ORTHOLOGUE AFUA_4G01070)-RELATED"/>
    <property type="match status" value="1"/>
</dbReference>
<dbReference type="SUPFAM" id="SSF64167">
    <property type="entry name" value="SurE-like"/>
    <property type="match status" value="1"/>
</dbReference>
<dbReference type="eggNOG" id="COG0496">
    <property type="taxonomic scope" value="Bacteria"/>
</dbReference>
<evidence type="ECO:0000313" key="7">
    <source>
        <dbReference type="EMBL" id="ADQ13994.1"/>
    </source>
</evidence>
<dbReference type="EMBL" id="CP002304">
    <property type="protein sequence ID" value="ADQ13994.1"/>
    <property type="molecule type" value="Genomic_DNA"/>
</dbReference>
<dbReference type="AlphaFoldDB" id="E4RPH1"/>
<evidence type="ECO:0000313" key="8">
    <source>
        <dbReference type="Proteomes" id="UP000007434"/>
    </source>
</evidence>
<reference evidence="7 8" key="1">
    <citation type="submission" date="2010-11" db="EMBL/GenBank/DDBJ databases">
        <title>Complete sequence of Halanaerobium sp. sapolanicus.</title>
        <authorList>
            <consortium name="US DOE Joint Genome Institute"/>
            <person name="Lucas S."/>
            <person name="Copeland A."/>
            <person name="Lapidus A."/>
            <person name="Cheng J.-F."/>
            <person name="Bruce D."/>
            <person name="Goodwin L."/>
            <person name="Pitluck S."/>
            <person name="Davenport K."/>
            <person name="Detter J.C."/>
            <person name="Han C."/>
            <person name="Tapia R."/>
            <person name="Land M."/>
            <person name="Hauser L."/>
            <person name="Jeffries C."/>
            <person name="Kyrpides N."/>
            <person name="Ivanova N."/>
            <person name="Mikhailova N."/>
            <person name="Begemann M.B."/>
            <person name="Mormile M.R."/>
            <person name="Wall J.D."/>
            <person name="Elias D.A."/>
            <person name="Woyke T."/>
        </authorList>
    </citation>
    <scope>NUCLEOTIDE SEQUENCE [LARGE SCALE GENOMIC DNA]</scope>
    <source>
        <strain evidence="8">sapolanicus</strain>
    </source>
</reference>
<dbReference type="HOGENOM" id="CLU_045192_1_3_9"/>
<dbReference type="InterPro" id="IPR002828">
    <property type="entry name" value="SurE-like_Pase/nucleotidase"/>
</dbReference>
<evidence type="ECO:0000256" key="2">
    <source>
        <dbReference type="ARBA" id="ARBA00011062"/>
    </source>
</evidence>
<sequence>MNKKKKEKPLVLITNDDGINSPGLKSLAEAILPLANLLIAAPKNQQTGMGRGYLKGEDVGSIETKKIKINNQLIKAYAVNGSPAQSVAHAVLELTDRKPDYCISGINYGENIGLSYTCSGTLGAAFEADSLGIKSLAFSKAFPFNKQQSQNYINIDWSSEKFYIKKIFSKIITNGFPENTRILNINFPYNLSKNTEIRITEQAYTNFGVYIKPKNRTLNKAHSLDWKINPEINNLEKYTDIYAVHKDQVVSITPMNAKMSVEIDKEFSVF</sequence>
<keyword evidence="8" id="KW-1185">Reference proteome</keyword>
<dbReference type="GO" id="GO:0046872">
    <property type="term" value="F:metal ion binding"/>
    <property type="evidence" value="ECO:0007669"/>
    <property type="project" value="UniProtKB-KW"/>
</dbReference>
<dbReference type="KEGG" id="has:Halsa_0524"/>
<accession>E4RPH1</accession>
<dbReference type="GO" id="GO:0008253">
    <property type="term" value="F:5'-nucleotidase activity"/>
    <property type="evidence" value="ECO:0007669"/>
    <property type="project" value="UniProtKB-EC"/>
</dbReference>
<dbReference type="RefSeq" id="WP_013405100.1">
    <property type="nucleotide sequence ID" value="NC_014654.1"/>
</dbReference>
<organism evidence="7 8">
    <name type="scientific">Halanaerobium hydrogeniformans</name>
    <name type="common">Halanaerobium sp. (strain sapolanicus)</name>
    <dbReference type="NCBI Taxonomy" id="656519"/>
    <lineage>
        <taxon>Bacteria</taxon>
        <taxon>Bacillati</taxon>
        <taxon>Bacillota</taxon>
        <taxon>Clostridia</taxon>
        <taxon>Halanaerobiales</taxon>
        <taxon>Halanaerobiaceae</taxon>
        <taxon>Halanaerobium</taxon>
    </lineage>
</organism>
<proteinExistence type="inferred from homology"/>
<dbReference type="InterPro" id="IPR036523">
    <property type="entry name" value="SurE-like_sf"/>
</dbReference>
<evidence type="ECO:0000256" key="3">
    <source>
        <dbReference type="ARBA" id="ARBA00012643"/>
    </source>
</evidence>
<name>E4RPH1_HALHG</name>
<dbReference type="NCBIfam" id="TIGR00087">
    <property type="entry name" value="surE"/>
    <property type="match status" value="1"/>
</dbReference>
<dbReference type="OrthoDB" id="9780815at2"/>
<reference evidence="7 8" key="2">
    <citation type="journal article" date="2011" name="J. Bacteriol.">
        <title>Complete Genome Sequence of the Haloalkaliphilic, Hydrogen Producing Halanaerobium hydrogenoformans.</title>
        <authorList>
            <person name="Brown S.D."/>
            <person name="Begemann M.B."/>
            <person name="Mormile M.R."/>
            <person name="Wall J.D."/>
            <person name="Han C.S."/>
            <person name="Goodwin L.A."/>
            <person name="Pitluck S."/>
            <person name="Land M.L."/>
            <person name="Hauser L.J."/>
            <person name="Elias D.A."/>
        </authorList>
    </citation>
    <scope>NUCLEOTIDE SEQUENCE [LARGE SCALE GENOMIC DNA]</scope>
    <source>
        <strain evidence="8">sapolanicus</strain>
    </source>
</reference>
<dbReference type="Pfam" id="PF01975">
    <property type="entry name" value="SurE"/>
    <property type="match status" value="1"/>
</dbReference>
<evidence type="ECO:0000259" key="6">
    <source>
        <dbReference type="Pfam" id="PF01975"/>
    </source>
</evidence>
<gene>
    <name evidence="7" type="ordered locus">Halsa_0524</name>
</gene>
<evidence type="ECO:0000256" key="4">
    <source>
        <dbReference type="ARBA" id="ARBA00022723"/>
    </source>
</evidence>
<dbReference type="Proteomes" id="UP000007434">
    <property type="component" value="Chromosome"/>
</dbReference>
<dbReference type="Gene3D" id="3.40.1210.10">
    <property type="entry name" value="Survival protein SurE-like phosphatase/nucleotidase"/>
    <property type="match status" value="1"/>
</dbReference>
<feature type="domain" description="Survival protein SurE-like phosphatase/nucleotidase" evidence="6">
    <location>
        <begin position="11"/>
        <end position="205"/>
    </location>
</feature>
<protein>
    <recommendedName>
        <fullName evidence="3">5'-nucleotidase</fullName>
        <ecNumber evidence="3">3.1.3.5</ecNumber>
    </recommendedName>
</protein>
<dbReference type="STRING" id="656519.Halsa_0524"/>
<evidence type="ECO:0000256" key="5">
    <source>
        <dbReference type="ARBA" id="ARBA00022801"/>
    </source>
</evidence>
<comment type="catalytic activity">
    <reaction evidence="1">
        <text>a ribonucleoside 5'-phosphate + H2O = a ribonucleoside + phosphate</text>
        <dbReference type="Rhea" id="RHEA:12484"/>
        <dbReference type="ChEBI" id="CHEBI:15377"/>
        <dbReference type="ChEBI" id="CHEBI:18254"/>
        <dbReference type="ChEBI" id="CHEBI:43474"/>
        <dbReference type="ChEBI" id="CHEBI:58043"/>
        <dbReference type="EC" id="3.1.3.5"/>
    </reaction>
</comment>
<dbReference type="InterPro" id="IPR030048">
    <property type="entry name" value="SurE"/>
</dbReference>